<dbReference type="EMBL" id="LN891058">
    <property type="protein sequence ID" value="CUS10063.1"/>
    <property type="molecule type" value="Genomic_DNA"/>
</dbReference>
<evidence type="ECO:0000256" key="1">
    <source>
        <dbReference type="ARBA" id="ARBA00029464"/>
    </source>
</evidence>
<dbReference type="PANTHER" id="PTHR47751:SF2">
    <property type="entry name" value="DLTD N-TERMINAL DOMAIN PROTEIN (AFU_ORTHOLOGUE AFUA_8G00380)-RELATED"/>
    <property type="match status" value="1"/>
</dbReference>
<accession>A0A292PUA8</accession>
<comment type="similarity">
    <text evidence="1">Belongs to the polyketide transferase af380 family.</text>
</comment>
<evidence type="ECO:0000313" key="2">
    <source>
        <dbReference type="EMBL" id="CUS10063.1"/>
    </source>
</evidence>
<proteinExistence type="inferred from homology"/>
<organism evidence="2 3">
    <name type="scientific">Tuber aestivum</name>
    <name type="common">summer truffle</name>
    <dbReference type="NCBI Taxonomy" id="59557"/>
    <lineage>
        <taxon>Eukaryota</taxon>
        <taxon>Fungi</taxon>
        <taxon>Dikarya</taxon>
        <taxon>Ascomycota</taxon>
        <taxon>Pezizomycotina</taxon>
        <taxon>Pezizomycetes</taxon>
        <taxon>Pezizales</taxon>
        <taxon>Tuberaceae</taxon>
        <taxon>Tuber</taxon>
    </lineage>
</organism>
<dbReference type="Proteomes" id="UP001412239">
    <property type="component" value="Unassembled WGS sequence"/>
</dbReference>
<dbReference type="PANTHER" id="PTHR47751">
    <property type="entry name" value="SUPERFAMILY HYDROLASE, PUTATIVE (AFU_ORTHOLOGUE AFUA_2G16580)-RELATED"/>
    <property type="match status" value="1"/>
</dbReference>
<dbReference type="SUPFAM" id="SSF53474">
    <property type="entry name" value="alpha/beta-Hydrolases"/>
    <property type="match status" value="1"/>
</dbReference>
<dbReference type="InterPro" id="IPR051411">
    <property type="entry name" value="Polyketide_trans_af380"/>
</dbReference>
<dbReference type="Gene3D" id="3.40.50.1820">
    <property type="entry name" value="alpha/beta hydrolase"/>
    <property type="match status" value="1"/>
</dbReference>
<dbReference type="InterPro" id="IPR029058">
    <property type="entry name" value="AB_hydrolase_fold"/>
</dbReference>
<dbReference type="AlphaFoldDB" id="A0A292PUA8"/>
<keyword evidence="3" id="KW-1185">Reference proteome</keyword>
<name>A0A292PUA8_9PEZI</name>
<reference evidence="2" key="1">
    <citation type="submission" date="2015-10" db="EMBL/GenBank/DDBJ databases">
        <authorList>
            <person name="Regsiter A."/>
            <person name="william w."/>
        </authorList>
    </citation>
    <scope>NUCLEOTIDE SEQUENCE</scope>
    <source>
        <strain evidence="2">Montdore</strain>
    </source>
</reference>
<sequence length="246" mass="27246">MSSSKPLTERYPELQSSDVHDAVGHLLSFASVNPDKIWIIGFSYSGAHAVKAASLDRRIKAVISINGFIRGSWLVGILVPDRASSDALIWEDRERRRTGGGEVGYLPLCKTAETGDNVLFPTQDSGEFYLGMQKAGLARGEEWRNEVTMQSLLKMRRCNVMEDLKVLAPTSLLMIVDEVILGCGEHWRAFEAAEAGGEILREFVTVEGGHFAPLTEGKTLERVIEHSLRFLRRAFDGKIDEGVTIP</sequence>
<gene>
    <name evidence="2" type="ORF">GSTUAT00005828001</name>
</gene>
<evidence type="ECO:0000313" key="3">
    <source>
        <dbReference type="Proteomes" id="UP001412239"/>
    </source>
</evidence>
<evidence type="ECO:0008006" key="4">
    <source>
        <dbReference type="Google" id="ProtNLM"/>
    </source>
</evidence>
<protein>
    <recommendedName>
        <fullName evidence="4">AB hydrolase-1 domain-containing protein</fullName>
    </recommendedName>
</protein>